<dbReference type="InterPro" id="IPR000326">
    <property type="entry name" value="PAP2/HPO"/>
</dbReference>
<dbReference type="GO" id="GO:0007165">
    <property type="term" value="P:signal transduction"/>
    <property type="evidence" value="ECO:0007669"/>
    <property type="project" value="TreeGrafter"/>
</dbReference>
<dbReference type="PRINTS" id="PR00377">
    <property type="entry name" value="IMPHPHTASES"/>
</dbReference>
<evidence type="ECO:0000256" key="2">
    <source>
        <dbReference type="ARBA" id="ARBA00022723"/>
    </source>
</evidence>
<dbReference type="Gene3D" id="3.40.190.80">
    <property type="match status" value="1"/>
</dbReference>
<accession>A0A7R9CJB0</accession>
<keyword evidence="6" id="KW-0472">Membrane</keyword>
<evidence type="ECO:0000256" key="1">
    <source>
        <dbReference type="ARBA" id="ARBA00009759"/>
    </source>
</evidence>
<feature type="region of interest" description="Disordered" evidence="5">
    <location>
        <begin position="186"/>
        <end position="277"/>
    </location>
</feature>
<proteinExistence type="inferred from homology"/>
<feature type="compositionally biased region" description="Basic and acidic residues" evidence="5">
    <location>
        <begin position="216"/>
        <end position="240"/>
    </location>
</feature>
<dbReference type="GO" id="GO:0008934">
    <property type="term" value="F:inositol monophosphate 1-phosphatase activity"/>
    <property type="evidence" value="ECO:0007669"/>
    <property type="project" value="TreeGrafter"/>
</dbReference>
<gene>
    <name evidence="8" type="ORF">TCEB3V08_LOCUS4165</name>
</gene>
<feature type="region of interest" description="Disordered" evidence="5">
    <location>
        <begin position="598"/>
        <end position="618"/>
    </location>
</feature>
<dbReference type="InterPro" id="IPR036938">
    <property type="entry name" value="PAP2/HPO_sf"/>
</dbReference>
<evidence type="ECO:0000259" key="7">
    <source>
        <dbReference type="Pfam" id="PF01569"/>
    </source>
</evidence>
<dbReference type="GO" id="GO:0006020">
    <property type="term" value="P:inositol metabolic process"/>
    <property type="evidence" value="ECO:0007669"/>
    <property type="project" value="TreeGrafter"/>
</dbReference>
<feature type="compositionally biased region" description="Basic and acidic residues" evidence="5">
    <location>
        <begin position="607"/>
        <end position="618"/>
    </location>
</feature>
<organism evidence="8">
    <name type="scientific">Timema cristinae</name>
    <name type="common">Walking stick</name>
    <dbReference type="NCBI Taxonomy" id="61476"/>
    <lineage>
        <taxon>Eukaryota</taxon>
        <taxon>Metazoa</taxon>
        <taxon>Ecdysozoa</taxon>
        <taxon>Arthropoda</taxon>
        <taxon>Hexapoda</taxon>
        <taxon>Insecta</taxon>
        <taxon>Pterygota</taxon>
        <taxon>Neoptera</taxon>
        <taxon>Polyneoptera</taxon>
        <taxon>Phasmatodea</taxon>
        <taxon>Timematodea</taxon>
        <taxon>Timematoidea</taxon>
        <taxon>Timematidae</taxon>
        <taxon>Timema</taxon>
    </lineage>
</organism>
<dbReference type="PROSITE" id="PS00630">
    <property type="entry name" value="IMP_2"/>
    <property type="match status" value="1"/>
</dbReference>
<feature type="binding site" evidence="4">
    <location>
        <position position="353"/>
    </location>
    <ligand>
        <name>Mg(2+)</name>
        <dbReference type="ChEBI" id="CHEBI:18420"/>
        <label>1</label>
        <note>catalytic</note>
    </ligand>
</feature>
<evidence type="ECO:0000313" key="8">
    <source>
        <dbReference type="EMBL" id="CAD7397626.1"/>
    </source>
</evidence>
<protein>
    <recommendedName>
        <fullName evidence="7">Phosphatidic acid phosphatase type 2/haloperoxidase domain-containing protein</fullName>
    </recommendedName>
</protein>
<dbReference type="SUPFAM" id="SSF56655">
    <property type="entry name" value="Carbohydrate phosphatase"/>
    <property type="match status" value="1"/>
</dbReference>
<evidence type="ECO:0000256" key="4">
    <source>
        <dbReference type="PIRSR" id="PIRSR600760-2"/>
    </source>
</evidence>
<dbReference type="InterPro" id="IPR020550">
    <property type="entry name" value="Inositol_monophosphatase_CS"/>
</dbReference>
<feature type="transmembrane region" description="Helical" evidence="6">
    <location>
        <begin position="408"/>
        <end position="432"/>
    </location>
</feature>
<evidence type="ECO:0000256" key="5">
    <source>
        <dbReference type="SAM" id="MobiDB-lite"/>
    </source>
</evidence>
<dbReference type="EMBL" id="OC317547">
    <property type="protein sequence ID" value="CAD7397626.1"/>
    <property type="molecule type" value="Genomic_DNA"/>
</dbReference>
<dbReference type="PANTHER" id="PTHR20854:SF4">
    <property type="entry name" value="INOSITOL-1-MONOPHOSPHATASE-RELATED"/>
    <property type="match status" value="1"/>
</dbReference>
<dbReference type="InterPro" id="IPR000760">
    <property type="entry name" value="Inositol_monophosphatase-like"/>
</dbReference>
<name>A0A7R9CJB0_TIMCR</name>
<evidence type="ECO:0000256" key="3">
    <source>
        <dbReference type="ARBA" id="ARBA00022842"/>
    </source>
</evidence>
<dbReference type="Gene3D" id="1.20.144.10">
    <property type="entry name" value="Phosphatidic acid phosphatase type 2/haloperoxidase"/>
    <property type="match status" value="1"/>
</dbReference>
<comment type="cofactor">
    <cofactor evidence="4">
        <name>Mg(2+)</name>
        <dbReference type="ChEBI" id="CHEBI:18420"/>
    </cofactor>
</comment>
<dbReference type="Pfam" id="PF01569">
    <property type="entry name" value="PAP2"/>
    <property type="match status" value="1"/>
</dbReference>
<dbReference type="SUPFAM" id="SSF48317">
    <property type="entry name" value="Acid phosphatase/Vanadium-dependent haloperoxidase"/>
    <property type="match status" value="1"/>
</dbReference>
<keyword evidence="2 4" id="KW-0479">Metal-binding</keyword>
<feature type="transmembrane region" description="Helical" evidence="6">
    <location>
        <begin position="500"/>
        <end position="518"/>
    </location>
</feature>
<sequence length="618" mass="68217">MCNMVSALVSEVSAESKNPVILLSRGRSPQESIDRLACVIEPEAVIKLCGQRSLEYKTSFATLVCRCYQKLQLTPTHTTLPHYWKRGNLSTIDRERERVEVKLSYKRSAVPSEMKLGVIPSSEKTKGEMGDVDSSFLVVEWLRDINSIICGAPSSGYAHNTSGTGTIEVEFRGNVELEEVNPHLRGGRVENHLGKTTPSSPDRDSNLDLPVLGGRAQHEKRVELEEVNSHLRGGRVENHLRKITPSSPDRDSNLDLPVLSSRAQYKRDSDENGELDASKDVITPMPELPKCLLGVEFGTSRDQEKMAVVMHNINTLVPLVHGLRSSGSAALNMALTALGGTDANFEFGIHAWDVAAGALLVEEAGGVILDTTVLAVLGLGEFGLIPNSKLGFYCDDPKISHKFNGDTITLGTLLILTTLVPFLMLANALVVLSSTAEDGEIEVRISLWVVEACTYSIDEYELSKSAKRRMVNGARQAMTWYWEYLWFTQRRVPYNTTYLLVPWIQCMCVVWAMLCSFSRITDNRHHWWDVLAGSILGVIVAISTVRIFCGGFLVNKCTSEPAPVRTSKLDSVIQENGHISSSNGGTKHQSVRRLLSSTSSYTSSVNPEDRELHEVSLT</sequence>
<reference evidence="8" key="1">
    <citation type="submission" date="2020-11" db="EMBL/GenBank/DDBJ databases">
        <authorList>
            <person name="Tran Van P."/>
        </authorList>
    </citation>
    <scope>NUCLEOTIDE SEQUENCE</scope>
</reference>
<dbReference type="PANTHER" id="PTHR20854">
    <property type="entry name" value="INOSITOL MONOPHOSPHATASE"/>
    <property type="match status" value="1"/>
</dbReference>
<evidence type="ECO:0000256" key="6">
    <source>
        <dbReference type="SAM" id="Phobius"/>
    </source>
</evidence>
<dbReference type="AlphaFoldDB" id="A0A7R9CJB0"/>
<keyword evidence="6" id="KW-1133">Transmembrane helix</keyword>
<dbReference type="Pfam" id="PF00459">
    <property type="entry name" value="Inositol_P"/>
    <property type="match status" value="1"/>
</dbReference>
<keyword evidence="6" id="KW-0812">Transmembrane</keyword>
<keyword evidence="3 4" id="KW-0460">Magnesium</keyword>
<dbReference type="GO" id="GO:0046854">
    <property type="term" value="P:phosphatidylinositol phosphate biosynthetic process"/>
    <property type="evidence" value="ECO:0007669"/>
    <property type="project" value="InterPro"/>
</dbReference>
<dbReference type="GO" id="GO:0046872">
    <property type="term" value="F:metal ion binding"/>
    <property type="evidence" value="ECO:0007669"/>
    <property type="project" value="UniProtKB-KW"/>
</dbReference>
<feature type="domain" description="Phosphatidic acid phosphatase type 2/haloperoxidase" evidence="7">
    <location>
        <begin position="481"/>
        <end position="547"/>
    </location>
</feature>
<feature type="transmembrane region" description="Helical" evidence="6">
    <location>
        <begin position="530"/>
        <end position="554"/>
    </location>
</feature>
<comment type="similarity">
    <text evidence="1">Belongs to the inositol monophosphatase superfamily.</text>
</comment>